<dbReference type="EMBL" id="LATX01001649">
    <property type="protein sequence ID" value="KTB39658.1"/>
    <property type="molecule type" value="Genomic_DNA"/>
</dbReference>
<evidence type="ECO:0000313" key="5">
    <source>
        <dbReference type="Proteomes" id="UP000054988"/>
    </source>
</evidence>
<keyword evidence="1" id="KW-0863">Zinc-finger</keyword>
<dbReference type="InterPro" id="IPR041078">
    <property type="entry name" value="Plavaka"/>
</dbReference>
<dbReference type="PROSITE" id="PS00028">
    <property type="entry name" value="ZINC_FINGER_C2H2_1"/>
    <property type="match status" value="1"/>
</dbReference>
<organism evidence="4 5">
    <name type="scientific">Moniliophthora roreri</name>
    <name type="common">Frosty pod rot fungus</name>
    <name type="synonym">Monilia roreri</name>
    <dbReference type="NCBI Taxonomy" id="221103"/>
    <lineage>
        <taxon>Eukaryota</taxon>
        <taxon>Fungi</taxon>
        <taxon>Dikarya</taxon>
        <taxon>Basidiomycota</taxon>
        <taxon>Agaricomycotina</taxon>
        <taxon>Agaricomycetes</taxon>
        <taxon>Agaricomycetidae</taxon>
        <taxon>Agaricales</taxon>
        <taxon>Marasmiineae</taxon>
        <taxon>Marasmiaceae</taxon>
        <taxon>Moniliophthora</taxon>
    </lineage>
</organism>
<evidence type="ECO:0000256" key="1">
    <source>
        <dbReference type="PROSITE-ProRule" id="PRU00042"/>
    </source>
</evidence>
<dbReference type="PROSITE" id="PS50157">
    <property type="entry name" value="ZINC_FINGER_C2H2_2"/>
    <property type="match status" value="1"/>
</dbReference>
<sequence>MASSSDSSSPFWCKPCKRDFKSSSGLMHHNNTVHREIIPPIDDNDNDAAARRYTYIRHTHLTADPCDIQGTTLPPKSPPPKECEQPHIDTPEAWAPFASRTKFDFAHFHFTELQASEGKIDKSLDILHAFLLEHEDDAPFTNCKDLYTTIDSIQKENTPWKSYQLSYSGEEPENAPNWMTETYTLCMQDVQDVITAQL</sequence>
<dbReference type="Pfam" id="PF18759">
    <property type="entry name" value="Plavaka"/>
    <property type="match status" value="1"/>
</dbReference>
<dbReference type="AlphaFoldDB" id="A0A0W0FU72"/>
<dbReference type="Proteomes" id="UP000054988">
    <property type="component" value="Unassembled WGS sequence"/>
</dbReference>
<accession>A0A0W0FU72</accession>
<evidence type="ECO:0000256" key="2">
    <source>
        <dbReference type="SAM" id="MobiDB-lite"/>
    </source>
</evidence>
<reference evidence="4 5" key="1">
    <citation type="submission" date="2015-12" db="EMBL/GenBank/DDBJ databases">
        <title>Draft genome sequence of Moniliophthora roreri, the causal agent of frosty pod rot of cacao.</title>
        <authorList>
            <person name="Aime M.C."/>
            <person name="Diaz-Valderrama J.R."/>
            <person name="Kijpornyongpan T."/>
            <person name="Phillips-Mora W."/>
        </authorList>
    </citation>
    <scope>NUCLEOTIDE SEQUENCE [LARGE SCALE GENOMIC DNA]</scope>
    <source>
        <strain evidence="4 5">MCA 2952</strain>
    </source>
</reference>
<protein>
    <recommendedName>
        <fullName evidence="3">C2H2-type domain-containing protein</fullName>
    </recommendedName>
</protein>
<dbReference type="GO" id="GO:0008270">
    <property type="term" value="F:zinc ion binding"/>
    <property type="evidence" value="ECO:0007669"/>
    <property type="project" value="UniProtKB-KW"/>
</dbReference>
<comment type="caution">
    <text evidence="4">The sequence shown here is derived from an EMBL/GenBank/DDBJ whole genome shotgun (WGS) entry which is preliminary data.</text>
</comment>
<dbReference type="SUPFAM" id="SSF57667">
    <property type="entry name" value="beta-beta-alpha zinc fingers"/>
    <property type="match status" value="1"/>
</dbReference>
<feature type="region of interest" description="Disordered" evidence="2">
    <location>
        <begin position="66"/>
        <end position="86"/>
    </location>
</feature>
<proteinExistence type="predicted"/>
<dbReference type="InterPro" id="IPR036236">
    <property type="entry name" value="Znf_C2H2_sf"/>
</dbReference>
<evidence type="ECO:0000313" key="4">
    <source>
        <dbReference type="EMBL" id="KTB39658.1"/>
    </source>
</evidence>
<gene>
    <name evidence="4" type="ORF">WG66_7764</name>
</gene>
<feature type="domain" description="C2H2-type" evidence="3">
    <location>
        <begin position="11"/>
        <end position="39"/>
    </location>
</feature>
<evidence type="ECO:0000259" key="3">
    <source>
        <dbReference type="PROSITE" id="PS50157"/>
    </source>
</evidence>
<keyword evidence="1" id="KW-0479">Metal-binding</keyword>
<name>A0A0W0FU72_MONRR</name>
<keyword evidence="1" id="KW-0862">Zinc</keyword>
<dbReference type="InterPro" id="IPR013087">
    <property type="entry name" value="Znf_C2H2_type"/>
</dbReference>